<dbReference type="GO" id="GO:0007283">
    <property type="term" value="P:spermatogenesis"/>
    <property type="evidence" value="ECO:0007669"/>
    <property type="project" value="TreeGrafter"/>
</dbReference>
<keyword evidence="3" id="KW-0106">Calcium</keyword>
<dbReference type="GO" id="GO:0051879">
    <property type="term" value="F:Hsp90 protein binding"/>
    <property type="evidence" value="ECO:0007669"/>
    <property type="project" value="TreeGrafter"/>
</dbReference>
<dbReference type="SUPFAM" id="SSF47473">
    <property type="entry name" value="EF-hand"/>
    <property type="match status" value="1"/>
</dbReference>
<evidence type="ECO:0000256" key="1">
    <source>
        <dbReference type="ARBA" id="ARBA00022737"/>
    </source>
</evidence>
<sequence>MEDVLKEPIQLSKGINLKELFTSETEFHIDTDFKKKRPDSLLNMNNDLILDTDEDDSDAEDILKNIESSTEQMMLSSPEYHSFKDLAAKMIDCVPTGDVKMLIIEEGDGPLVPVDAEVTLHYAAYWEKAIIPFDSTLTMNSGMPLVSYTFRIRQRVARFRNRSDSSRGPKARFHLLLQPKVAWGEKGAPPRVKPEPALFVIVLYNVRDTQAGSRFNDLPMEEQKKFEVTIRTVKSLHAQAKELFNKRKYKKAIQNYQQSLSVLRISQPNNESEENEVKKLKIVVFVNLAVCYYKIDKPKYVINMCENLDQIIDIESHCKALFYYGRAYEMLGKREEALKYYNKALKLEPKNKEIGKALVDFERFVQESSKKEKEMWQNAFKATPQKKTDVVYDVDEDFQNGVREMCQNLVENEGYAQFELPTGLTRNELDFLKALVTEFDGLVVDEEGEGKRKKNYQPPPPPPQQQYQQQPPQQQFQQPQQMQQQHYQQQVPVQQIPVQVSPQQGHAHHGDPQLLNPANIAQERDHIKEHMDVPIDTSKMSEQELQFHYFKMHDADNNDKLDGCELIKSLIHWHEQGHKQQPQAGSPPVGEKIFNDDELTNLIDPILNMDDHNRDGFIDYPEFVRAQQKSQNKD</sequence>
<dbReference type="GO" id="GO:0005737">
    <property type="term" value="C:cytoplasm"/>
    <property type="evidence" value="ECO:0007669"/>
    <property type="project" value="TreeGrafter"/>
</dbReference>
<dbReference type="Pfam" id="PF13499">
    <property type="entry name" value="EF-hand_7"/>
    <property type="match status" value="1"/>
</dbReference>
<reference evidence="7 8" key="1">
    <citation type="journal article" date="2015" name="Nat. Commun.">
        <title>Outbred genome sequencing and CRISPR/Cas9 gene editing in butterflies.</title>
        <authorList>
            <person name="Li X."/>
            <person name="Fan D."/>
            <person name="Zhang W."/>
            <person name="Liu G."/>
            <person name="Zhang L."/>
            <person name="Zhao L."/>
            <person name="Fang X."/>
            <person name="Chen L."/>
            <person name="Dong Y."/>
            <person name="Chen Y."/>
            <person name="Ding Y."/>
            <person name="Zhao R."/>
            <person name="Feng M."/>
            <person name="Zhu Y."/>
            <person name="Feng Y."/>
            <person name="Jiang X."/>
            <person name="Zhu D."/>
            <person name="Xiang H."/>
            <person name="Feng X."/>
            <person name="Li S."/>
            <person name="Wang J."/>
            <person name="Zhang G."/>
            <person name="Kronforst M.R."/>
            <person name="Wang W."/>
        </authorList>
    </citation>
    <scope>NUCLEOTIDE SEQUENCE [LARGE SCALE GENOMIC DNA]</scope>
    <source>
        <strain evidence="7">Ya'a_city_454_Pm</strain>
        <tissue evidence="7">Whole body</tissue>
    </source>
</reference>
<protein>
    <submittedName>
        <fullName evidence="7">Peptidyl-prolyl cis-trans isomerase FKBP6</fullName>
    </submittedName>
</protein>
<dbReference type="EMBL" id="KQ460596">
    <property type="protein sequence ID" value="KPJ13908.1"/>
    <property type="molecule type" value="Genomic_DNA"/>
</dbReference>
<dbReference type="STRING" id="76193.A0A0N1I7G7"/>
<feature type="repeat" description="TPR" evidence="4">
    <location>
        <begin position="318"/>
        <end position="351"/>
    </location>
</feature>
<evidence type="ECO:0000256" key="4">
    <source>
        <dbReference type="PROSITE-ProRule" id="PRU00339"/>
    </source>
</evidence>
<dbReference type="SUPFAM" id="SSF48452">
    <property type="entry name" value="TPR-like"/>
    <property type="match status" value="1"/>
</dbReference>
<dbReference type="InterPro" id="IPR042282">
    <property type="entry name" value="FKBP6/shu"/>
</dbReference>
<evidence type="ECO:0000256" key="3">
    <source>
        <dbReference type="ARBA" id="ARBA00022837"/>
    </source>
</evidence>
<dbReference type="SMART" id="SM00028">
    <property type="entry name" value="TPR"/>
    <property type="match status" value="2"/>
</dbReference>
<dbReference type="Pfam" id="PF07719">
    <property type="entry name" value="TPR_2"/>
    <property type="match status" value="1"/>
</dbReference>
<dbReference type="GO" id="GO:0003755">
    <property type="term" value="F:peptidyl-prolyl cis-trans isomerase activity"/>
    <property type="evidence" value="ECO:0007669"/>
    <property type="project" value="InterPro"/>
</dbReference>
<dbReference type="InterPro" id="IPR018247">
    <property type="entry name" value="EF_Hand_1_Ca_BS"/>
</dbReference>
<organism evidence="7 8">
    <name type="scientific">Papilio machaon</name>
    <name type="common">Old World swallowtail butterfly</name>
    <dbReference type="NCBI Taxonomy" id="76193"/>
    <lineage>
        <taxon>Eukaryota</taxon>
        <taxon>Metazoa</taxon>
        <taxon>Ecdysozoa</taxon>
        <taxon>Arthropoda</taxon>
        <taxon>Hexapoda</taxon>
        <taxon>Insecta</taxon>
        <taxon>Pterygota</taxon>
        <taxon>Neoptera</taxon>
        <taxon>Endopterygota</taxon>
        <taxon>Lepidoptera</taxon>
        <taxon>Glossata</taxon>
        <taxon>Ditrysia</taxon>
        <taxon>Papilionoidea</taxon>
        <taxon>Papilionidae</taxon>
        <taxon>Papilioninae</taxon>
        <taxon>Papilio</taxon>
    </lineage>
</organism>
<dbReference type="GO" id="GO:0034587">
    <property type="term" value="P:piRNA processing"/>
    <property type="evidence" value="ECO:0007669"/>
    <property type="project" value="TreeGrafter"/>
</dbReference>
<dbReference type="PROSITE" id="PS00018">
    <property type="entry name" value="EF_HAND_1"/>
    <property type="match status" value="2"/>
</dbReference>
<dbReference type="InParanoid" id="A0A0N1I7G7"/>
<evidence type="ECO:0000313" key="8">
    <source>
        <dbReference type="Proteomes" id="UP000053240"/>
    </source>
</evidence>
<feature type="region of interest" description="Disordered" evidence="5">
    <location>
        <begin position="446"/>
        <end position="491"/>
    </location>
</feature>
<dbReference type="Proteomes" id="UP000053240">
    <property type="component" value="Unassembled WGS sequence"/>
</dbReference>
<dbReference type="Gene3D" id="3.10.50.40">
    <property type="match status" value="1"/>
</dbReference>
<gene>
    <name evidence="7" type="ORF">RR48_01188</name>
</gene>
<name>A0A0N1I7G7_PAPMA</name>
<dbReference type="GO" id="GO:0005509">
    <property type="term" value="F:calcium ion binding"/>
    <property type="evidence" value="ECO:0007669"/>
    <property type="project" value="InterPro"/>
</dbReference>
<dbReference type="Gene3D" id="1.25.40.10">
    <property type="entry name" value="Tetratricopeptide repeat domain"/>
    <property type="match status" value="1"/>
</dbReference>
<dbReference type="InterPro" id="IPR013105">
    <property type="entry name" value="TPR_2"/>
</dbReference>
<evidence type="ECO:0000313" key="7">
    <source>
        <dbReference type="EMBL" id="KPJ13908.1"/>
    </source>
</evidence>
<dbReference type="PROSITE" id="PS50293">
    <property type="entry name" value="TPR_REGION"/>
    <property type="match status" value="1"/>
</dbReference>
<accession>A0A0N1I7G7</accession>
<dbReference type="PANTHER" id="PTHR46674">
    <property type="entry name" value="INACTIVE PEPTIDYL-PROLYL CIS-TRANS ISOMERASE FKBP6"/>
    <property type="match status" value="1"/>
</dbReference>
<keyword evidence="8" id="KW-1185">Reference proteome</keyword>
<proteinExistence type="predicted"/>
<feature type="domain" description="EF-hand" evidence="6">
    <location>
        <begin position="543"/>
        <end position="626"/>
    </location>
</feature>
<evidence type="ECO:0000256" key="5">
    <source>
        <dbReference type="SAM" id="MobiDB-lite"/>
    </source>
</evidence>
<dbReference type="InterPro" id="IPR002048">
    <property type="entry name" value="EF_hand_dom"/>
</dbReference>
<dbReference type="PANTHER" id="PTHR46674:SF1">
    <property type="entry name" value="INACTIVE PEPTIDYL-PROLYL CIS-TRANS ISOMERASE FKBP6"/>
    <property type="match status" value="1"/>
</dbReference>
<evidence type="ECO:0000256" key="2">
    <source>
        <dbReference type="ARBA" id="ARBA00022803"/>
    </source>
</evidence>
<dbReference type="InterPro" id="IPR011990">
    <property type="entry name" value="TPR-like_helical_dom_sf"/>
</dbReference>
<feature type="compositionally biased region" description="Low complexity" evidence="5">
    <location>
        <begin position="465"/>
        <end position="491"/>
    </location>
</feature>
<keyword evidence="2 4" id="KW-0802">TPR repeat</keyword>
<evidence type="ECO:0000259" key="6">
    <source>
        <dbReference type="Pfam" id="PF13499"/>
    </source>
</evidence>
<dbReference type="Gene3D" id="1.10.238.10">
    <property type="entry name" value="EF-hand"/>
    <property type="match status" value="1"/>
</dbReference>
<dbReference type="InterPro" id="IPR019734">
    <property type="entry name" value="TPR_rpt"/>
</dbReference>
<dbReference type="InterPro" id="IPR011992">
    <property type="entry name" value="EF-hand-dom_pair"/>
</dbReference>
<dbReference type="PROSITE" id="PS50005">
    <property type="entry name" value="TPR"/>
    <property type="match status" value="1"/>
</dbReference>
<dbReference type="InterPro" id="IPR046357">
    <property type="entry name" value="PPIase_dom_sf"/>
</dbReference>
<keyword evidence="1" id="KW-0677">Repeat</keyword>
<keyword evidence="7" id="KW-0413">Isomerase</keyword>
<dbReference type="AlphaFoldDB" id="A0A0N1I7G7"/>